<dbReference type="Gene3D" id="3.60.15.10">
    <property type="entry name" value="Ribonuclease Z/Hydroxyacylglutathione hydrolase-like"/>
    <property type="match status" value="1"/>
</dbReference>
<dbReference type="InterPro" id="IPR001279">
    <property type="entry name" value="Metallo-B-lactamas"/>
</dbReference>
<dbReference type="EMBL" id="JWJG01000028">
    <property type="protein sequence ID" value="KIF83531.1"/>
    <property type="molecule type" value="Genomic_DNA"/>
</dbReference>
<dbReference type="STRING" id="709839.TSA66_06345"/>
<dbReference type="PRINTS" id="PR00388">
    <property type="entry name" value="PDIESTERASE2"/>
</dbReference>
<dbReference type="RefSeq" id="WP_040042268.1">
    <property type="nucleotide sequence ID" value="NZ_JWJG01000028.1"/>
</dbReference>
<dbReference type="SMART" id="SM00849">
    <property type="entry name" value="Lactamase_B"/>
    <property type="match status" value="1"/>
</dbReference>
<dbReference type="AlphaFoldDB" id="A0A0C2BZR3"/>
<feature type="domain" description="Metallo-beta-lactamase" evidence="1">
    <location>
        <begin position="18"/>
        <end position="214"/>
    </location>
</feature>
<organism evidence="2 3">
    <name type="scientific">Noviherbaspirillum autotrophicum</name>
    <dbReference type="NCBI Taxonomy" id="709839"/>
    <lineage>
        <taxon>Bacteria</taxon>
        <taxon>Pseudomonadati</taxon>
        <taxon>Pseudomonadota</taxon>
        <taxon>Betaproteobacteria</taxon>
        <taxon>Burkholderiales</taxon>
        <taxon>Oxalobacteraceae</taxon>
        <taxon>Noviherbaspirillum</taxon>
    </lineage>
</organism>
<dbReference type="PANTHER" id="PTHR42663:SF6">
    <property type="entry name" value="HYDROLASE C777.06C-RELATED"/>
    <property type="match status" value="1"/>
</dbReference>
<dbReference type="GO" id="GO:0006198">
    <property type="term" value="P:cAMP catabolic process"/>
    <property type="evidence" value="ECO:0007669"/>
    <property type="project" value="InterPro"/>
</dbReference>
<dbReference type="Pfam" id="PF12706">
    <property type="entry name" value="Lactamase_B_2"/>
    <property type="match status" value="1"/>
</dbReference>
<dbReference type="SUPFAM" id="SSF56281">
    <property type="entry name" value="Metallo-hydrolase/oxidoreductase"/>
    <property type="match status" value="1"/>
</dbReference>
<dbReference type="InterPro" id="IPR036866">
    <property type="entry name" value="RibonucZ/Hydroxyglut_hydro"/>
</dbReference>
<dbReference type="InterPro" id="IPR000396">
    <property type="entry name" value="Pdiesterase2"/>
</dbReference>
<accession>A0A0C2BZR3</accession>
<dbReference type="OrthoDB" id="9803916at2"/>
<reference evidence="2 3" key="1">
    <citation type="submission" date="2014-12" db="EMBL/GenBank/DDBJ databases">
        <title>Denitrispirillum autotrophicum gen. nov., sp. nov., Denitrifying, Facultatively Autotrophic Bacteria Isolated from Rice Paddy Soil.</title>
        <authorList>
            <person name="Ishii S."/>
            <person name="Ashida N."/>
            <person name="Ohno H."/>
            <person name="Otsuka S."/>
            <person name="Yokota A."/>
            <person name="Senoo K."/>
        </authorList>
    </citation>
    <scope>NUCLEOTIDE SEQUENCE [LARGE SCALE GENOMIC DNA]</scope>
    <source>
        <strain evidence="2 3">TSA66</strain>
    </source>
</reference>
<dbReference type="PANTHER" id="PTHR42663">
    <property type="entry name" value="HYDROLASE C777.06C-RELATED-RELATED"/>
    <property type="match status" value="1"/>
</dbReference>
<gene>
    <name evidence="2" type="ORF">TSA66_06345</name>
</gene>
<dbReference type="CDD" id="cd07735">
    <property type="entry name" value="class_II_PDE_MBL-fold"/>
    <property type="match status" value="1"/>
</dbReference>
<protein>
    <recommendedName>
        <fullName evidence="1">Metallo-beta-lactamase domain-containing protein</fullName>
    </recommendedName>
</protein>
<comment type="caution">
    <text evidence="2">The sequence shown here is derived from an EMBL/GenBank/DDBJ whole genome shotgun (WGS) entry which is preliminary data.</text>
</comment>
<dbReference type="Proteomes" id="UP000031572">
    <property type="component" value="Unassembled WGS sequence"/>
</dbReference>
<evidence type="ECO:0000259" key="1">
    <source>
        <dbReference type="SMART" id="SM00849"/>
    </source>
</evidence>
<keyword evidence="3" id="KW-1185">Reference proteome</keyword>
<proteinExistence type="predicted"/>
<sequence>MKLHVLGCAGGIGGQQRFTTCLRVDDDILLDAGTGVTNLDVEQLAAIDHVFLTHSHLDHVAGLALLADSVVGRRSTAVTVHASGDVIAALQQHLFNWVLWPDFSVIPSAQAPVLRWAPFVPGEAIRLGARTITSHPVNHMPGAVAYRVQNERDGFLFSGDMSSTPELWRALLEQHRLSTVVVDCSFPNGEAELARKSMHFCPQALLDDIAAMPHATKFLIYHLKPGQEDAIMAELKAAAGGRPLRALQCGDTFTF</sequence>
<evidence type="ECO:0000313" key="2">
    <source>
        <dbReference type="EMBL" id="KIF83531.1"/>
    </source>
</evidence>
<dbReference type="GO" id="GO:0004115">
    <property type="term" value="F:3',5'-cyclic-AMP phosphodiesterase activity"/>
    <property type="evidence" value="ECO:0007669"/>
    <property type="project" value="InterPro"/>
</dbReference>
<name>A0A0C2BZR3_9BURK</name>
<evidence type="ECO:0000313" key="3">
    <source>
        <dbReference type="Proteomes" id="UP000031572"/>
    </source>
</evidence>